<comment type="caution">
    <text evidence="1">The sequence shown here is derived from an EMBL/GenBank/DDBJ whole genome shotgun (WGS) entry which is preliminary data.</text>
</comment>
<sequence>MSHITIRTEIIADIRTCFNLARNIDFHKESLKHTGEIPVAGKTTGLVELGEWVSWEATHLGFVQHFTTKVTAYESPNFFIIEMVFGAFKSYWHEHRFYNEGQKTIMVEKMFFKSPYGILGKLFNSIFLKRYMSKLIKTRNAALKVRAESMHMKNVLDAKSKDFQKQILQF</sequence>
<dbReference type="RefSeq" id="WP_186563955.1">
    <property type="nucleotide sequence ID" value="NZ_JACNMF010000007.1"/>
</dbReference>
<reference evidence="1" key="1">
    <citation type="submission" date="2020-08" db="EMBL/GenBank/DDBJ databases">
        <title>Hyunsoonleella sp. strain SJ7 genome sequencing and assembly.</title>
        <authorList>
            <person name="Kim I."/>
        </authorList>
    </citation>
    <scope>NUCLEOTIDE SEQUENCE</scope>
    <source>
        <strain evidence="1">SJ7</strain>
    </source>
</reference>
<organism evidence="1 2">
    <name type="scientific">Hyunsoonleella aquatilis</name>
    <dbReference type="NCBI Taxonomy" id="2762758"/>
    <lineage>
        <taxon>Bacteria</taxon>
        <taxon>Pseudomonadati</taxon>
        <taxon>Bacteroidota</taxon>
        <taxon>Flavobacteriia</taxon>
        <taxon>Flavobacteriales</taxon>
        <taxon>Flavobacteriaceae</taxon>
    </lineage>
</organism>
<keyword evidence="2" id="KW-1185">Reference proteome</keyword>
<dbReference type="AlphaFoldDB" id="A0A923KJC2"/>
<name>A0A923KJC2_9FLAO</name>
<dbReference type="InterPro" id="IPR023393">
    <property type="entry name" value="START-like_dom_sf"/>
</dbReference>
<accession>A0A923KJC2</accession>
<dbReference type="Proteomes" id="UP000656244">
    <property type="component" value="Unassembled WGS sequence"/>
</dbReference>
<gene>
    <name evidence="1" type="ORF">H7U19_16345</name>
</gene>
<dbReference type="SUPFAM" id="SSF55961">
    <property type="entry name" value="Bet v1-like"/>
    <property type="match status" value="1"/>
</dbReference>
<evidence type="ECO:0000313" key="1">
    <source>
        <dbReference type="EMBL" id="MBC3759984.1"/>
    </source>
</evidence>
<dbReference type="CDD" id="cd07820">
    <property type="entry name" value="SRPBCC_3"/>
    <property type="match status" value="1"/>
</dbReference>
<protein>
    <submittedName>
        <fullName evidence="1">SRPBCC family protein</fullName>
    </submittedName>
</protein>
<proteinExistence type="predicted"/>
<evidence type="ECO:0000313" key="2">
    <source>
        <dbReference type="Proteomes" id="UP000656244"/>
    </source>
</evidence>
<dbReference type="EMBL" id="JACNMF010000007">
    <property type="protein sequence ID" value="MBC3759984.1"/>
    <property type="molecule type" value="Genomic_DNA"/>
</dbReference>
<dbReference type="Gene3D" id="3.30.530.20">
    <property type="match status" value="1"/>
</dbReference>